<gene>
    <name evidence="3" type="ORF">B0T24DRAFT_549947</name>
</gene>
<accession>A0AAE0NBA8</accession>
<dbReference type="EMBL" id="JAULSN010000003">
    <property type="protein sequence ID" value="KAK3376334.1"/>
    <property type="molecule type" value="Genomic_DNA"/>
</dbReference>
<dbReference type="PANTHER" id="PTHR33112:SF12">
    <property type="entry name" value="HETEROKARYON INCOMPATIBILITY DOMAIN-CONTAINING PROTEIN"/>
    <property type="match status" value="1"/>
</dbReference>
<feature type="compositionally biased region" description="Basic and acidic residues" evidence="1">
    <location>
        <begin position="680"/>
        <end position="691"/>
    </location>
</feature>
<feature type="region of interest" description="Disordered" evidence="1">
    <location>
        <begin position="619"/>
        <end position="745"/>
    </location>
</feature>
<sequence>MDSISPTLAGDRQDRSELCPRCLELELAPEKFIFDNAPGAPSHRALTFRPTSGGSPFANFSLMQQLNSGAGPRRLGTLSQLRENRNCPLCILIVSAIEKYGNQPRENNNQDCICYWEWSVDGRQTRPGFQQRSNATRRLRISWSFSLPTTNTDEIPSSSSSSSSSSKPEPPTREHPQHEFQGRDFSHGGIQALITKWIDICEHKHGATCGPIEGIVAFHHLMQQTSFGVIDVVKLQLTELPYDRDILHPHRYVALSYVWGPRRPGDRDHRTLRNNIYDRIRRGGLDGQVFDMLPRTIRDAIRLVRDLGERYLWIDSLCIVQDSDTSWQQNAKNMDLIYGNAHFTICAADGGDADVGLVATGFGADKSPDALLKETILPGLELLVSRPLEEVVHNSTWNSRAWTFQERILSRRCLVFVEGRVYFQCRGANMSQDVYPGGLGNEEVWSLDWRDSPLRTLRDAKERPIWFYMKCVSLYTGRRLTLPKDIIPAFTGVSQLMARYMGAPFFYCLPASHFDFALLWQPSRAQKRRAREAWPKTTKAEGTLKDDWFGHEFPSWSWAGWMDHEDPQKGTHVTYDAKFLDGCLINVHDWLINRTWIDWNIRDGDGNIKNVWNDYSETIRNRQQPRQPEADSMGGRWSGYQPITSESARQERERQPSAPAPGRDVVININNELYQPPNPERPRSRYSDREGGGFSESQSYSSINYEPRVRVTERVIAPPPPPPPPPSPPPPPPEAPCAPLTDSYGRRIRYPNMDRRLAATIADNPFGIRQSQQRVTDASFTLPILQFHTWSSNFYVLDSGSEQNFSQTLGEGLARCHVADQSHDWCGTVVLDREWITAHGGTLCRFIALSEAKSFTADECTHWAHYIAKDRDEIEWDLFHVLLVRYNNRRLLWERVGVGKVLQQAFDMTKESWTEVLLG</sequence>
<feature type="compositionally biased region" description="Basic and acidic residues" evidence="1">
    <location>
        <begin position="170"/>
        <end position="183"/>
    </location>
</feature>
<proteinExistence type="predicted"/>
<protein>
    <submittedName>
        <fullName evidence="3">Heterokaryon incompatibility protein-domain-containing protein</fullName>
    </submittedName>
</protein>
<dbReference type="AlphaFoldDB" id="A0AAE0NBA8"/>
<evidence type="ECO:0000313" key="4">
    <source>
        <dbReference type="Proteomes" id="UP001287356"/>
    </source>
</evidence>
<evidence type="ECO:0000313" key="3">
    <source>
        <dbReference type="EMBL" id="KAK3376334.1"/>
    </source>
</evidence>
<feature type="compositionally biased region" description="Pro residues" evidence="1">
    <location>
        <begin position="717"/>
        <end position="736"/>
    </location>
</feature>
<reference evidence="3" key="2">
    <citation type="submission" date="2023-06" db="EMBL/GenBank/DDBJ databases">
        <authorList>
            <consortium name="Lawrence Berkeley National Laboratory"/>
            <person name="Haridas S."/>
            <person name="Hensen N."/>
            <person name="Bonometti L."/>
            <person name="Westerberg I."/>
            <person name="Brannstrom I.O."/>
            <person name="Guillou S."/>
            <person name="Cros-Aarteil S."/>
            <person name="Calhoun S."/>
            <person name="Kuo A."/>
            <person name="Mondo S."/>
            <person name="Pangilinan J."/>
            <person name="Riley R."/>
            <person name="Labutti K."/>
            <person name="Andreopoulos B."/>
            <person name="Lipzen A."/>
            <person name="Chen C."/>
            <person name="Yanf M."/>
            <person name="Daum C."/>
            <person name="Ng V."/>
            <person name="Clum A."/>
            <person name="Steindorff A."/>
            <person name="Ohm R."/>
            <person name="Martin F."/>
            <person name="Silar P."/>
            <person name="Natvig D."/>
            <person name="Lalanne C."/>
            <person name="Gautier V."/>
            <person name="Ament-Velasquez S.L."/>
            <person name="Kruys A."/>
            <person name="Hutchinson M.I."/>
            <person name="Powell A.J."/>
            <person name="Barry K."/>
            <person name="Miller A.N."/>
            <person name="Grigoriev I.V."/>
            <person name="Debuchy R."/>
            <person name="Gladieux P."/>
            <person name="Thoren M.H."/>
            <person name="Johannesson H."/>
        </authorList>
    </citation>
    <scope>NUCLEOTIDE SEQUENCE</scope>
    <source>
        <strain evidence="3">CBS 958.72</strain>
    </source>
</reference>
<keyword evidence="4" id="KW-1185">Reference proteome</keyword>
<reference evidence="3" key="1">
    <citation type="journal article" date="2023" name="Mol. Phylogenet. Evol.">
        <title>Genome-scale phylogeny and comparative genomics of the fungal order Sordariales.</title>
        <authorList>
            <person name="Hensen N."/>
            <person name="Bonometti L."/>
            <person name="Westerberg I."/>
            <person name="Brannstrom I.O."/>
            <person name="Guillou S."/>
            <person name="Cros-Aarteil S."/>
            <person name="Calhoun S."/>
            <person name="Haridas S."/>
            <person name="Kuo A."/>
            <person name="Mondo S."/>
            <person name="Pangilinan J."/>
            <person name="Riley R."/>
            <person name="LaButti K."/>
            <person name="Andreopoulos B."/>
            <person name="Lipzen A."/>
            <person name="Chen C."/>
            <person name="Yan M."/>
            <person name="Daum C."/>
            <person name="Ng V."/>
            <person name="Clum A."/>
            <person name="Steindorff A."/>
            <person name="Ohm R.A."/>
            <person name="Martin F."/>
            <person name="Silar P."/>
            <person name="Natvig D.O."/>
            <person name="Lalanne C."/>
            <person name="Gautier V."/>
            <person name="Ament-Velasquez S.L."/>
            <person name="Kruys A."/>
            <person name="Hutchinson M.I."/>
            <person name="Powell A.J."/>
            <person name="Barry K."/>
            <person name="Miller A.N."/>
            <person name="Grigoriev I.V."/>
            <person name="Debuchy R."/>
            <person name="Gladieux P."/>
            <person name="Hiltunen Thoren M."/>
            <person name="Johannesson H."/>
        </authorList>
    </citation>
    <scope>NUCLEOTIDE SEQUENCE</scope>
    <source>
        <strain evidence="3">CBS 958.72</strain>
    </source>
</reference>
<comment type="caution">
    <text evidence="3">The sequence shown here is derived from an EMBL/GenBank/DDBJ whole genome shotgun (WGS) entry which is preliminary data.</text>
</comment>
<evidence type="ECO:0000256" key="1">
    <source>
        <dbReference type="SAM" id="MobiDB-lite"/>
    </source>
</evidence>
<dbReference type="InterPro" id="IPR010730">
    <property type="entry name" value="HET"/>
</dbReference>
<feature type="region of interest" description="Disordered" evidence="1">
    <location>
        <begin position="150"/>
        <end position="183"/>
    </location>
</feature>
<feature type="domain" description="Heterokaryon incompatibility" evidence="2">
    <location>
        <begin position="252"/>
        <end position="406"/>
    </location>
</feature>
<feature type="compositionally biased region" description="Polar residues" evidence="1">
    <location>
        <begin position="695"/>
        <end position="704"/>
    </location>
</feature>
<name>A0AAE0NBA8_9PEZI</name>
<evidence type="ECO:0000259" key="2">
    <source>
        <dbReference type="Pfam" id="PF06985"/>
    </source>
</evidence>
<dbReference type="Pfam" id="PF06985">
    <property type="entry name" value="HET"/>
    <property type="match status" value="1"/>
</dbReference>
<organism evidence="3 4">
    <name type="scientific">Lasiosphaeria ovina</name>
    <dbReference type="NCBI Taxonomy" id="92902"/>
    <lineage>
        <taxon>Eukaryota</taxon>
        <taxon>Fungi</taxon>
        <taxon>Dikarya</taxon>
        <taxon>Ascomycota</taxon>
        <taxon>Pezizomycotina</taxon>
        <taxon>Sordariomycetes</taxon>
        <taxon>Sordariomycetidae</taxon>
        <taxon>Sordariales</taxon>
        <taxon>Lasiosphaeriaceae</taxon>
        <taxon>Lasiosphaeria</taxon>
    </lineage>
</organism>
<dbReference type="PANTHER" id="PTHR33112">
    <property type="entry name" value="DOMAIN PROTEIN, PUTATIVE-RELATED"/>
    <property type="match status" value="1"/>
</dbReference>
<feature type="compositionally biased region" description="Low complexity" evidence="1">
    <location>
        <begin position="157"/>
        <end position="166"/>
    </location>
</feature>
<dbReference type="Proteomes" id="UP001287356">
    <property type="component" value="Unassembled WGS sequence"/>
</dbReference>